<comment type="similarity">
    <text evidence="2">Belongs to the major facilitator superfamily. Monocarboxylate porter (TC 2.A.1.13) family.</text>
</comment>
<dbReference type="InterPro" id="IPR011701">
    <property type="entry name" value="MFS"/>
</dbReference>
<evidence type="ECO:0000313" key="7">
    <source>
        <dbReference type="Proteomes" id="UP001145021"/>
    </source>
</evidence>
<name>A0A9W7XF19_9FUNG</name>
<feature type="domain" description="Major facilitator superfamily (MFS) profile" evidence="5">
    <location>
        <begin position="101"/>
        <end position="496"/>
    </location>
</feature>
<feature type="transmembrane region" description="Helical" evidence="4">
    <location>
        <begin position="229"/>
        <end position="248"/>
    </location>
</feature>
<protein>
    <recommendedName>
        <fullName evidence="5">Major facilitator superfamily (MFS) profile domain-containing protein</fullName>
    </recommendedName>
</protein>
<dbReference type="PANTHER" id="PTHR11360">
    <property type="entry name" value="MONOCARBOXYLATE TRANSPORTER"/>
    <property type="match status" value="1"/>
</dbReference>
<keyword evidence="7" id="KW-1185">Reference proteome</keyword>
<dbReference type="InterPro" id="IPR020846">
    <property type="entry name" value="MFS_dom"/>
</dbReference>
<dbReference type="Gene3D" id="1.20.1250.20">
    <property type="entry name" value="MFS general substrate transporter like domains"/>
    <property type="match status" value="1"/>
</dbReference>
<evidence type="ECO:0000313" key="6">
    <source>
        <dbReference type="EMBL" id="KAJ1643119.1"/>
    </source>
</evidence>
<feature type="transmembrane region" description="Helical" evidence="4">
    <location>
        <begin position="435"/>
        <end position="454"/>
    </location>
</feature>
<evidence type="ECO:0000259" key="5">
    <source>
        <dbReference type="PROSITE" id="PS50850"/>
    </source>
</evidence>
<dbReference type="SUPFAM" id="SSF103473">
    <property type="entry name" value="MFS general substrate transporter"/>
    <property type="match status" value="1"/>
</dbReference>
<keyword evidence="4" id="KW-0812">Transmembrane</keyword>
<dbReference type="GO" id="GO:0016020">
    <property type="term" value="C:membrane"/>
    <property type="evidence" value="ECO:0007669"/>
    <property type="project" value="UniProtKB-SubCell"/>
</dbReference>
<evidence type="ECO:0000256" key="1">
    <source>
        <dbReference type="ARBA" id="ARBA00004141"/>
    </source>
</evidence>
<feature type="transmembrane region" description="Helical" evidence="4">
    <location>
        <begin position="99"/>
        <end position="121"/>
    </location>
</feature>
<dbReference type="AlphaFoldDB" id="A0A9W7XF19"/>
<gene>
    <name evidence="6" type="ORF">LPJ64_005075</name>
</gene>
<dbReference type="Pfam" id="PF07690">
    <property type="entry name" value="MFS_1"/>
    <property type="match status" value="1"/>
</dbReference>
<evidence type="ECO:0000256" key="2">
    <source>
        <dbReference type="ARBA" id="ARBA00006727"/>
    </source>
</evidence>
<keyword evidence="4" id="KW-1133">Transmembrane helix</keyword>
<dbReference type="Proteomes" id="UP001145021">
    <property type="component" value="Unassembled WGS sequence"/>
</dbReference>
<evidence type="ECO:0000256" key="4">
    <source>
        <dbReference type="SAM" id="Phobius"/>
    </source>
</evidence>
<feature type="transmembrane region" description="Helical" evidence="4">
    <location>
        <begin position="313"/>
        <end position="333"/>
    </location>
</feature>
<feature type="transmembrane region" description="Helical" evidence="4">
    <location>
        <begin position="474"/>
        <end position="493"/>
    </location>
</feature>
<evidence type="ECO:0000256" key="3">
    <source>
        <dbReference type="SAM" id="MobiDB-lite"/>
    </source>
</evidence>
<dbReference type="EMBL" id="JANBOH010000294">
    <property type="protein sequence ID" value="KAJ1643119.1"/>
    <property type="molecule type" value="Genomic_DNA"/>
</dbReference>
<feature type="transmembrane region" description="Helical" evidence="4">
    <location>
        <begin position="141"/>
        <end position="164"/>
    </location>
</feature>
<dbReference type="PROSITE" id="PS50850">
    <property type="entry name" value="MFS"/>
    <property type="match status" value="1"/>
</dbReference>
<comment type="caution">
    <text evidence="6">The sequence shown here is derived from an EMBL/GenBank/DDBJ whole genome shotgun (WGS) entry which is preliminary data.</text>
</comment>
<organism evidence="6 7">
    <name type="scientific">Coemansia asiatica</name>
    <dbReference type="NCBI Taxonomy" id="1052880"/>
    <lineage>
        <taxon>Eukaryota</taxon>
        <taxon>Fungi</taxon>
        <taxon>Fungi incertae sedis</taxon>
        <taxon>Zoopagomycota</taxon>
        <taxon>Kickxellomycotina</taxon>
        <taxon>Kickxellomycetes</taxon>
        <taxon>Kickxellales</taxon>
        <taxon>Kickxellaceae</taxon>
        <taxon>Coemansia</taxon>
    </lineage>
</organism>
<feature type="transmembrane region" description="Helical" evidence="4">
    <location>
        <begin position="260"/>
        <end position="280"/>
    </location>
</feature>
<feature type="transmembrane region" description="Helical" evidence="4">
    <location>
        <begin position="202"/>
        <end position="222"/>
    </location>
</feature>
<comment type="subcellular location">
    <subcellularLocation>
        <location evidence="1">Membrane</location>
        <topology evidence="1">Multi-pass membrane protein</topology>
    </subcellularLocation>
</comment>
<proteinExistence type="inferred from homology"/>
<reference evidence="6" key="1">
    <citation type="submission" date="2022-07" db="EMBL/GenBank/DDBJ databases">
        <title>Phylogenomic reconstructions and comparative analyses of Kickxellomycotina fungi.</title>
        <authorList>
            <person name="Reynolds N.K."/>
            <person name="Stajich J.E."/>
            <person name="Barry K."/>
            <person name="Grigoriev I.V."/>
            <person name="Crous P."/>
            <person name="Smith M.E."/>
        </authorList>
    </citation>
    <scope>NUCLEOTIDE SEQUENCE</scope>
    <source>
        <strain evidence="6">NBRC 105413</strain>
    </source>
</reference>
<dbReference type="GO" id="GO:0022857">
    <property type="term" value="F:transmembrane transporter activity"/>
    <property type="evidence" value="ECO:0007669"/>
    <property type="project" value="InterPro"/>
</dbReference>
<accession>A0A9W7XF19</accession>
<feature type="transmembrane region" description="Helical" evidence="4">
    <location>
        <begin position="171"/>
        <end position="190"/>
    </location>
</feature>
<feature type="transmembrane region" description="Helical" evidence="4">
    <location>
        <begin position="404"/>
        <end position="423"/>
    </location>
</feature>
<sequence>MSLQQNQAKSVSASPADTRLSINKSYSSSLVSSRESKEDRQGRYCSCKPHEECADCCEEQDTVDQEKLKAQQSANLPDSSNSEDSDDCDGYYRYEQDSWFAWMVVLAGLVQNMITLGASRAHGVYQEYYVLNEFSSSPTASISWIGSLQNTMLNLCGVAVGILGQIYDTRILCAAGSLVMGLAFILASFSTQIWQLALTQGLLYGCAASFPYILGVTIPLQWIKKNRGLALAVVYMGSGLGGMWISILTRSCIDTLGRQWSNRILGCIMIVLGLGLSPLITSRRPKIVPSSSTQPLSSKPKALDFSVLRDWKFLFVAAASFFSMGPNTIPYLLMPTYVADVLKETSKLGSSLVTIINVSGIFGRFAAGMLSDRFGPINMLILWVLLASFSQLGIWLPFASVPAVIAAAALFGVTGASIVGMIVNALSHIYGVSRITYISGLIYMTYSISSLLVAQTTSLMLDTVGHGIDYTWPIVYSGMLLLVAFVILLVLRIRISKKILFKI</sequence>
<feature type="transmembrane region" description="Helical" evidence="4">
    <location>
        <begin position="379"/>
        <end position="398"/>
    </location>
</feature>
<keyword evidence="4" id="KW-0472">Membrane</keyword>
<dbReference type="InterPro" id="IPR050327">
    <property type="entry name" value="Proton-linked_MCT"/>
</dbReference>
<feature type="transmembrane region" description="Helical" evidence="4">
    <location>
        <begin position="348"/>
        <end position="367"/>
    </location>
</feature>
<feature type="region of interest" description="Disordered" evidence="3">
    <location>
        <begin position="68"/>
        <end position="87"/>
    </location>
</feature>
<dbReference type="PANTHER" id="PTHR11360:SF284">
    <property type="entry name" value="EG:103B4.3 PROTEIN-RELATED"/>
    <property type="match status" value="1"/>
</dbReference>
<dbReference type="InterPro" id="IPR036259">
    <property type="entry name" value="MFS_trans_sf"/>
</dbReference>